<dbReference type="AlphaFoldDB" id="A0A9N9K428"/>
<evidence type="ECO:0000313" key="2">
    <source>
        <dbReference type="Proteomes" id="UP000789759"/>
    </source>
</evidence>
<keyword evidence="2" id="KW-1185">Reference proteome</keyword>
<evidence type="ECO:0000313" key="1">
    <source>
        <dbReference type="EMBL" id="CAG8810891.1"/>
    </source>
</evidence>
<organism evidence="1 2">
    <name type="scientific">Cetraspora pellucida</name>
    <dbReference type="NCBI Taxonomy" id="1433469"/>
    <lineage>
        <taxon>Eukaryota</taxon>
        <taxon>Fungi</taxon>
        <taxon>Fungi incertae sedis</taxon>
        <taxon>Mucoromycota</taxon>
        <taxon>Glomeromycotina</taxon>
        <taxon>Glomeromycetes</taxon>
        <taxon>Diversisporales</taxon>
        <taxon>Gigasporaceae</taxon>
        <taxon>Cetraspora</taxon>
    </lineage>
</organism>
<sequence length="132" mass="15061">QTNRIENALIYYQESNCSINSLLNLEHANISTLLTEFTEPMFTKSIKLTELIFTEFTEPTFTESAEPTFTKSTESTKFIKSIEFTESNNMLVKFTELTTSFISVEYIEFIASVDSTDFTSAPIELIEYAKTS</sequence>
<proteinExistence type="predicted"/>
<dbReference type="EMBL" id="CAJVQA010038397">
    <property type="protein sequence ID" value="CAG8810891.1"/>
    <property type="molecule type" value="Genomic_DNA"/>
</dbReference>
<accession>A0A9N9K428</accession>
<feature type="non-terminal residue" evidence="1">
    <location>
        <position position="132"/>
    </location>
</feature>
<gene>
    <name evidence="1" type="ORF">CPELLU_LOCUS18639</name>
</gene>
<feature type="non-terminal residue" evidence="1">
    <location>
        <position position="1"/>
    </location>
</feature>
<reference evidence="1" key="1">
    <citation type="submission" date="2021-06" db="EMBL/GenBank/DDBJ databases">
        <authorList>
            <person name="Kallberg Y."/>
            <person name="Tangrot J."/>
            <person name="Rosling A."/>
        </authorList>
    </citation>
    <scope>NUCLEOTIDE SEQUENCE</scope>
    <source>
        <strain evidence="1">FL966</strain>
    </source>
</reference>
<dbReference type="Proteomes" id="UP000789759">
    <property type="component" value="Unassembled WGS sequence"/>
</dbReference>
<name>A0A9N9K428_9GLOM</name>
<comment type="caution">
    <text evidence="1">The sequence shown here is derived from an EMBL/GenBank/DDBJ whole genome shotgun (WGS) entry which is preliminary data.</text>
</comment>
<protein>
    <submittedName>
        <fullName evidence="1">23992_t:CDS:1</fullName>
    </submittedName>
</protein>